<comment type="function">
    <text evidence="3">Required for maturation of 30S ribosomal subunits.</text>
</comment>
<dbReference type="SUPFAM" id="SSF74942">
    <property type="entry name" value="YhbC-like, C-terminal domain"/>
    <property type="match status" value="1"/>
</dbReference>
<evidence type="ECO:0000259" key="4">
    <source>
        <dbReference type="Pfam" id="PF02576"/>
    </source>
</evidence>
<name>A0A9X1HYZ0_9BACT</name>
<dbReference type="InterPro" id="IPR036847">
    <property type="entry name" value="RimP_C_sf"/>
</dbReference>
<dbReference type="InterPro" id="IPR035956">
    <property type="entry name" value="RimP_N_sf"/>
</dbReference>
<reference evidence="6" key="1">
    <citation type="submission" date="2021-09" db="EMBL/GenBank/DDBJ databases">
        <title>Fulvivirga sp. isolated from coastal sediment.</title>
        <authorList>
            <person name="Yu H."/>
        </authorList>
    </citation>
    <scope>NUCLEOTIDE SEQUENCE</scope>
    <source>
        <strain evidence="6">1062</strain>
    </source>
</reference>
<comment type="similarity">
    <text evidence="3">Belongs to the RimP family.</text>
</comment>
<keyword evidence="2 3" id="KW-0690">Ribosome biogenesis</keyword>
<evidence type="ECO:0000259" key="5">
    <source>
        <dbReference type="Pfam" id="PF17384"/>
    </source>
</evidence>
<evidence type="ECO:0000256" key="1">
    <source>
        <dbReference type="ARBA" id="ARBA00022490"/>
    </source>
</evidence>
<dbReference type="PANTHER" id="PTHR33867:SF1">
    <property type="entry name" value="RIBOSOME MATURATION FACTOR RIMP"/>
    <property type="match status" value="1"/>
</dbReference>
<dbReference type="GO" id="GO:0006412">
    <property type="term" value="P:translation"/>
    <property type="evidence" value="ECO:0007669"/>
    <property type="project" value="TreeGrafter"/>
</dbReference>
<proteinExistence type="inferred from homology"/>
<evidence type="ECO:0000313" key="7">
    <source>
        <dbReference type="Proteomes" id="UP001139409"/>
    </source>
</evidence>
<dbReference type="HAMAP" id="MF_01077">
    <property type="entry name" value="RimP"/>
    <property type="match status" value="1"/>
</dbReference>
<dbReference type="Proteomes" id="UP001139409">
    <property type="component" value="Unassembled WGS sequence"/>
</dbReference>
<dbReference type="Pfam" id="PF02576">
    <property type="entry name" value="RimP_N"/>
    <property type="match status" value="1"/>
</dbReference>
<organism evidence="6 7">
    <name type="scientific">Fulvivirga sedimenti</name>
    <dbReference type="NCBI Taxonomy" id="2879465"/>
    <lineage>
        <taxon>Bacteria</taxon>
        <taxon>Pseudomonadati</taxon>
        <taxon>Bacteroidota</taxon>
        <taxon>Cytophagia</taxon>
        <taxon>Cytophagales</taxon>
        <taxon>Fulvivirgaceae</taxon>
        <taxon>Fulvivirga</taxon>
    </lineage>
</organism>
<dbReference type="CDD" id="cd01734">
    <property type="entry name" value="YlxS_C"/>
    <property type="match status" value="1"/>
</dbReference>
<dbReference type="SUPFAM" id="SSF75420">
    <property type="entry name" value="YhbC-like, N-terminal domain"/>
    <property type="match status" value="1"/>
</dbReference>
<accession>A0A9X1HYZ0</accession>
<evidence type="ECO:0000256" key="2">
    <source>
        <dbReference type="ARBA" id="ARBA00022517"/>
    </source>
</evidence>
<dbReference type="Pfam" id="PF17384">
    <property type="entry name" value="DUF150_C"/>
    <property type="match status" value="1"/>
</dbReference>
<feature type="domain" description="Ribosome maturation factor RimP N-terminal" evidence="4">
    <location>
        <begin position="12"/>
        <end position="83"/>
    </location>
</feature>
<gene>
    <name evidence="3" type="primary">rimP</name>
    <name evidence="6" type="ORF">LDX50_29365</name>
</gene>
<dbReference type="GO" id="GO:0000028">
    <property type="term" value="P:ribosomal small subunit assembly"/>
    <property type="evidence" value="ECO:0007669"/>
    <property type="project" value="TreeGrafter"/>
</dbReference>
<keyword evidence="7" id="KW-1185">Reference proteome</keyword>
<dbReference type="AlphaFoldDB" id="A0A9X1HYZ0"/>
<dbReference type="InterPro" id="IPR028998">
    <property type="entry name" value="RimP_C"/>
</dbReference>
<sequence length="156" mass="17277">MMSVDQKIRELCESLLSDASHFIVEVDVSSSGSRSKVKVLLDGDNGVTIDDCASMSRQLGSILEEQEVLDGAYTLEVSSPGVDYPLSSERQYRKNIGRNLKIRRSDSKEIKGKLISAGKDGIEISYTSGKGKDKKEVQEEIPYKEIEKAIVQISFK</sequence>
<feature type="domain" description="Ribosome maturation factor RimP C-terminal" evidence="5">
    <location>
        <begin position="86"/>
        <end position="155"/>
    </location>
</feature>
<dbReference type="GO" id="GO:0005829">
    <property type="term" value="C:cytosol"/>
    <property type="evidence" value="ECO:0007669"/>
    <property type="project" value="TreeGrafter"/>
</dbReference>
<dbReference type="InterPro" id="IPR003728">
    <property type="entry name" value="Ribosome_maturation_RimP"/>
</dbReference>
<dbReference type="Gene3D" id="3.30.300.70">
    <property type="entry name" value="RimP-like superfamily, N-terminal"/>
    <property type="match status" value="1"/>
</dbReference>
<dbReference type="PANTHER" id="PTHR33867">
    <property type="entry name" value="RIBOSOME MATURATION FACTOR RIMP"/>
    <property type="match status" value="1"/>
</dbReference>
<evidence type="ECO:0000256" key="3">
    <source>
        <dbReference type="HAMAP-Rule" id="MF_01077"/>
    </source>
</evidence>
<dbReference type="EMBL" id="JAIXNE010000008">
    <property type="protein sequence ID" value="MCA6079019.1"/>
    <property type="molecule type" value="Genomic_DNA"/>
</dbReference>
<comment type="subcellular location">
    <subcellularLocation>
        <location evidence="3">Cytoplasm</location>
    </subcellularLocation>
</comment>
<keyword evidence="1 3" id="KW-0963">Cytoplasm</keyword>
<protein>
    <recommendedName>
        <fullName evidence="3">Ribosome maturation factor RimP</fullName>
    </recommendedName>
</protein>
<dbReference type="InterPro" id="IPR028989">
    <property type="entry name" value="RimP_N"/>
</dbReference>
<evidence type="ECO:0000313" key="6">
    <source>
        <dbReference type="EMBL" id="MCA6079019.1"/>
    </source>
</evidence>
<dbReference type="RefSeq" id="WP_225699881.1">
    <property type="nucleotide sequence ID" value="NZ_JAIXNE010000008.1"/>
</dbReference>
<comment type="caution">
    <text evidence="6">The sequence shown here is derived from an EMBL/GenBank/DDBJ whole genome shotgun (WGS) entry which is preliminary data.</text>
</comment>